<evidence type="ECO:0000313" key="1">
    <source>
        <dbReference type="EMBL" id="EKO25266.1"/>
    </source>
</evidence>
<accession>A0A0F6HAG6</accession>
<evidence type="ECO:0000313" key="2">
    <source>
        <dbReference type="Proteomes" id="UP000006324"/>
    </source>
</evidence>
<name>A0A0F6HAG6_LEPIR</name>
<dbReference type="RefSeq" id="WP_002120128.1">
    <property type="nucleotide sequence ID" value="NZ_AHNQ02000025.1"/>
</dbReference>
<dbReference type="EMBL" id="AHNQ02000025">
    <property type="protein sequence ID" value="EKO25266.1"/>
    <property type="molecule type" value="Genomic_DNA"/>
</dbReference>
<reference evidence="1 2" key="1">
    <citation type="submission" date="2012-09" db="EMBL/GenBank/DDBJ databases">
        <authorList>
            <person name="Harkins D.M."/>
            <person name="Durkin A.S."/>
            <person name="Brinkac L.M."/>
            <person name="Selengut J.D."/>
            <person name="Sanka R."/>
            <person name="DePew J."/>
            <person name="Purushe J."/>
            <person name="Chanthongthip A."/>
            <person name="Lattana O."/>
            <person name="Phetsouvanh R."/>
            <person name="Newton P.N."/>
            <person name="Vinetz J.M."/>
            <person name="Sutton G.G."/>
            <person name="Nelson W.C."/>
            <person name="Fouts D.E."/>
        </authorList>
    </citation>
    <scope>NUCLEOTIDE SEQUENCE [LARGE SCALE GENOMIC DNA]</scope>
    <source>
        <strain evidence="1 2">UI 12621</strain>
    </source>
</reference>
<proteinExistence type="predicted"/>
<comment type="caution">
    <text evidence="1">The sequence shown here is derived from an EMBL/GenBank/DDBJ whole genome shotgun (WGS) entry which is preliminary data.</text>
</comment>
<sequence length="136" mass="15896">MFNKRSGRQFPVLKLQLIAKPGKTTSELALKHSISQPTISNCIRGTRTSARVNEILLTEWEISLADAREAYKEHKEKEILGNPVTFEEAFEWMVRKRFEYRTTYKGLVATWEEFRKSQYDLVYPIYKSAFAPRFAA</sequence>
<organism evidence="1 2">
    <name type="scientific">Leptospira interrogans str. UI 12621</name>
    <dbReference type="NCBI Taxonomy" id="1049937"/>
    <lineage>
        <taxon>Bacteria</taxon>
        <taxon>Pseudomonadati</taxon>
        <taxon>Spirochaetota</taxon>
        <taxon>Spirochaetia</taxon>
        <taxon>Leptospirales</taxon>
        <taxon>Leptospiraceae</taxon>
        <taxon>Leptospira</taxon>
    </lineage>
</organism>
<protein>
    <submittedName>
        <fullName evidence="1">Uncharacterized protein</fullName>
    </submittedName>
</protein>
<gene>
    <name evidence="1" type="ORF">LEP1GSC104_3514</name>
</gene>
<dbReference type="Proteomes" id="UP000006324">
    <property type="component" value="Unassembled WGS sequence"/>
</dbReference>
<dbReference type="AlphaFoldDB" id="A0A0F6HAG6"/>